<dbReference type="Proteomes" id="UP000190274">
    <property type="component" value="Chromosome E"/>
</dbReference>
<accession>A0A1G4JB61</accession>
<dbReference type="PROSITE" id="PS50157">
    <property type="entry name" value="ZINC_FINGER_C2H2_2"/>
    <property type="match status" value="1"/>
</dbReference>
<feature type="compositionally biased region" description="Polar residues" evidence="2">
    <location>
        <begin position="82"/>
        <end position="94"/>
    </location>
</feature>
<keyword evidence="1" id="KW-0862">Zinc</keyword>
<dbReference type="InterPro" id="IPR036236">
    <property type="entry name" value="Znf_C2H2_sf"/>
</dbReference>
<sequence length="491" mass="54518">MSTTTELYPLTRTLTDVLDDELLHMSANMGQESLQAPKSWKNRSLEDLLVIPYQSATPSSYDSNEYKQSMFSKYADPSLTTMSMQKPSSYRKQGTSPSQVSSVTPVQATISLNKVMTNNPFASRLPNASSEIRISSPALFQGEDEDMLNAGGESFPPDFYDDDINSHKLASWPLQESATMSQDAMSIFDREFGDDFSDDDEEDYDEDRIPNCSESQCLHDRQDQDFGVLPEEDANTFNPSLNADDDSLIFDRRRPGSRFMDNSLNDNAIMEDDDVARGDDEEDDFQGPAAGVEGSFSSGAPCDKRNSSVVCLSNEYNRALPSLEGSREASLPADADAFSQRKLNDQRSLSIPSLNLGNKKKKIPARRKSSTVAPSIPIAKKKTLSESVIQGNASQEVHSCELINPVTKESCGKKFSRPYDLIRHQKTIHATKKKVFRCVICIQQQGEEGYEKTFSRGDALSRHIKVKHDLSGPEAQKAIQFAKENVEFAAA</sequence>
<keyword evidence="1" id="KW-0863">Zinc-finger</keyword>
<evidence type="ECO:0000313" key="5">
    <source>
        <dbReference type="Proteomes" id="UP000190274"/>
    </source>
</evidence>
<gene>
    <name evidence="4" type="ORF">LADA_0E03378G</name>
</gene>
<protein>
    <submittedName>
        <fullName evidence="4">LADA_0E03378g1_1</fullName>
    </submittedName>
</protein>
<dbReference type="OrthoDB" id="7295497at2759"/>
<proteinExistence type="predicted"/>
<feature type="domain" description="C2H2-type" evidence="3">
    <location>
        <begin position="398"/>
        <end position="434"/>
    </location>
</feature>
<dbReference type="SUPFAM" id="SSF57667">
    <property type="entry name" value="beta-beta-alpha zinc fingers"/>
    <property type="match status" value="1"/>
</dbReference>
<evidence type="ECO:0000256" key="2">
    <source>
        <dbReference type="SAM" id="MobiDB-lite"/>
    </source>
</evidence>
<dbReference type="STRING" id="1266660.A0A1G4JB61"/>
<evidence type="ECO:0000313" key="4">
    <source>
        <dbReference type="EMBL" id="SCU87332.1"/>
    </source>
</evidence>
<feature type="region of interest" description="Disordered" evidence="2">
    <location>
        <begin position="192"/>
        <end position="212"/>
    </location>
</feature>
<keyword evidence="5" id="KW-1185">Reference proteome</keyword>
<dbReference type="GO" id="GO:0008270">
    <property type="term" value="F:zinc ion binding"/>
    <property type="evidence" value="ECO:0007669"/>
    <property type="project" value="UniProtKB-KW"/>
</dbReference>
<evidence type="ECO:0000259" key="3">
    <source>
        <dbReference type="PROSITE" id="PS50157"/>
    </source>
</evidence>
<feature type="compositionally biased region" description="Acidic residues" evidence="2">
    <location>
        <begin position="194"/>
        <end position="206"/>
    </location>
</feature>
<dbReference type="AlphaFoldDB" id="A0A1G4JB61"/>
<dbReference type="Gene3D" id="3.30.160.60">
    <property type="entry name" value="Classic Zinc Finger"/>
    <property type="match status" value="1"/>
</dbReference>
<organism evidence="4 5">
    <name type="scientific">Lachancea dasiensis</name>
    <dbReference type="NCBI Taxonomy" id="1072105"/>
    <lineage>
        <taxon>Eukaryota</taxon>
        <taxon>Fungi</taxon>
        <taxon>Dikarya</taxon>
        <taxon>Ascomycota</taxon>
        <taxon>Saccharomycotina</taxon>
        <taxon>Saccharomycetes</taxon>
        <taxon>Saccharomycetales</taxon>
        <taxon>Saccharomycetaceae</taxon>
        <taxon>Lachancea</taxon>
    </lineage>
</organism>
<reference evidence="5" key="1">
    <citation type="submission" date="2016-03" db="EMBL/GenBank/DDBJ databases">
        <authorList>
            <person name="Devillers H."/>
        </authorList>
    </citation>
    <scope>NUCLEOTIDE SEQUENCE [LARGE SCALE GENOMIC DNA]</scope>
</reference>
<feature type="region of interest" description="Disordered" evidence="2">
    <location>
        <begin position="277"/>
        <end position="299"/>
    </location>
</feature>
<keyword evidence="1" id="KW-0479">Metal-binding</keyword>
<name>A0A1G4JB61_9SACH</name>
<feature type="region of interest" description="Disordered" evidence="2">
    <location>
        <begin position="82"/>
        <end position="102"/>
    </location>
</feature>
<dbReference type="InterPro" id="IPR013087">
    <property type="entry name" value="Znf_C2H2_type"/>
</dbReference>
<dbReference type="EMBL" id="LT598455">
    <property type="protein sequence ID" value="SCU87332.1"/>
    <property type="molecule type" value="Genomic_DNA"/>
</dbReference>
<evidence type="ECO:0000256" key="1">
    <source>
        <dbReference type="PROSITE-ProRule" id="PRU00042"/>
    </source>
</evidence>